<reference evidence="1" key="2">
    <citation type="submission" date="2019-07" db="EMBL/GenBank/DDBJ databases">
        <authorList>
            <person name="Yang Y."/>
            <person name="Bocs S."/>
            <person name="Baudouin L."/>
        </authorList>
    </citation>
    <scope>NUCLEOTIDE SEQUENCE</scope>
    <source>
        <tissue evidence="1">Spear leaf of Hainan Tall coconut</tissue>
    </source>
</reference>
<dbReference type="EMBL" id="CM017872">
    <property type="protein sequence ID" value="KAG1327576.1"/>
    <property type="molecule type" value="Genomic_DNA"/>
</dbReference>
<evidence type="ECO:0000313" key="2">
    <source>
        <dbReference type="Proteomes" id="UP000797356"/>
    </source>
</evidence>
<sequence>MEKIMEASEEAFDSSFSSCKGLVEKLFPDLNLSSIIQEAGLALASEVEAQLVPEVDLLAEASQPAPEASAILVKPKIEPSTPFEAPAATPTVVSPPNPVLAEVLAPIEVISLEDETTATPGKTPQANA</sequence>
<accession>A0A8K0HVR1</accession>
<dbReference type="AlphaFoldDB" id="A0A8K0HVR1"/>
<dbReference type="Proteomes" id="UP000797356">
    <property type="component" value="Chromosome 1"/>
</dbReference>
<gene>
    <name evidence="1" type="ORF">COCNU_01G015100</name>
</gene>
<keyword evidence="2" id="KW-1185">Reference proteome</keyword>
<organism evidence="1 2">
    <name type="scientific">Cocos nucifera</name>
    <name type="common">Coconut palm</name>
    <dbReference type="NCBI Taxonomy" id="13894"/>
    <lineage>
        <taxon>Eukaryota</taxon>
        <taxon>Viridiplantae</taxon>
        <taxon>Streptophyta</taxon>
        <taxon>Embryophyta</taxon>
        <taxon>Tracheophyta</taxon>
        <taxon>Spermatophyta</taxon>
        <taxon>Magnoliopsida</taxon>
        <taxon>Liliopsida</taxon>
        <taxon>Arecaceae</taxon>
        <taxon>Arecoideae</taxon>
        <taxon>Cocoseae</taxon>
        <taxon>Attaleinae</taxon>
        <taxon>Cocos</taxon>
    </lineage>
</organism>
<name>A0A8K0HVR1_COCNU</name>
<proteinExistence type="predicted"/>
<reference evidence="1" key="1">
    <citation type="journal article" date="2017" name="Gigascience">
        <title>The genome draft of coconut (Cocos nucifera).</title>
        <authorList>
            <person name="Xiao Y."/>
            <person name="Xu P."/>
            <person name="Fan H."/>
            <person name="Baudouin L."/>
            <person name="Xia W."/>
            <person name="Bocs S."/>
            <person name="Xu J."/>
            <person name="Li Q."/>
            <person name="Guo A."/>
            <person name="Zhou L."/>
            <person name="Li J."/>
            <person name="Wu Y."/>
            <person name="Ma Z."/>
            <person name="Armero A."/>
            <person name="Issali A.E."/>
            <person name="Liu N."/>
            <person name="Peng M."/>
            <person name="Yang Y."/>
        </authorList>
    </citation>
    <scope>NUCLEOTIDE SEQUENCE</scope>
    <source>
        <tissue evidence="1">Spear leaf of Hainan Tall coconut</tissue>
    </source>
</reference>
<protein>
    <submittedName>
        <fullName evidence="1">Uncharacterized protein</fullName>
    </submittedName>
</protein>
<comment type="caution">
    <text evidence="1">The sequence shown here is derived from an EMBL/GenBank/DDBJ whole genome shotgun (WGS) entry which is preliminary data.</text>
</comment>
<evidence type="ECO:0000313" key="1">
    <source>
        <dbReference type="EMBL" id="KAG1327576.1"/>
    </source>
</evidence>